<keyword evidence="2" id="KW-1185">Reference proteome</keyword>
<gene>
    <name evidence="1" type="ORF">SLS63_007980</name>
</gene>
<dbReference type="EMBL" id="JAKNSF020000047">
    <property type="protein sequence ID" value="KAK7725825.1"/>
    <property type="molecule type" value="Genomic_DNA"/>
</dbReference>
<evidence type="ECO:0000313" key="1">
    <source>
        <dbReference type="EMBL" id="KAK7725825.1"/>
    </source>
</evidence>
<name>A0ABR1P445_DIAER</name>
<comment type="caution">
    <text evidence="1">The sequence shown here is derived from an EMBL/GenBank/DDBJ whole genome shotgun (WGS) entry which is preliminary data.</text>
</comment>
<proteinExistence type="predicted"/>
<accession>A0ABR1P445</accession>
<sequence length="160" mass="18431">MSGIDKNAITKNEVNPELREMILFFYIFYHIDSSIQEQVSPVLDLADVTRNFNYTDLVNYIGQRLVTSDDEEGPQDDGRGIEMDSDEQFPDFLSRFQRMAANKMWTDKVKIVNLRQRLRNTPIDEMLDLQWKLPTTYPGFVSYGEGCCPASSLGGRYSKP</sequence>
<dbReference type="Proteomes" id="UP001430848">
    <property type="component" value="Unassembled WGS sequence"/>
</dbReference>
<protein>
    <submittedName>
        <fullName evidence="1">Uncharacterized protein</fullName>
    </submittedName>
</protein>
<organism evidence="1 2">
    <name type="scientific">Diaporthe eres</name>
    <name type="common">Phomopsis oblonga</name>
    <dbReference type="NCBI Taxonomy" id="83184"/>
    <lineage>
        <taxon>Eukaryota</taxon>
        <taxon>Fungi</taxon>
        <taxon>Dikarya</taxon>
        <taxon>Ascomycota</taxon>
        <taxon>Pezizomycotina</taxon>
        <taxon>Sordariomycetes</taxon>
        <taxon>Sordariomycetidae</taxon>
        <taxon>Diaporthales</taxon>
        <taxon>Diaporthaceae</taxon>
        <taxon>Diaporthe</taxon>
        <taxon>Diaporthe eres species complex</taxon>
    </lineage>
</organism>
<evidence type="ECO:0000313" key="2">
    <source>
        <dbReference type="Proteomes" id="UP001430848"/>
    </source>
</evidence>
<reference evidence="1 2" key="1">
    <citation type="submission" date="2024-02" db="EMBL/GenBank/DDBJ databases">
        <title>De novo assembly and annotation of 12 fungi associated with fruit tree decline syndrome in Ontario, Canada.</title>
        <authorList>
            <person name="Sulman M."/>
            <person name="Ellouze W."/>
            <person name="Ilyukhin E."/>
        </authorList>
    </citation>
    <scope>NUCLEOTIDE SEQUENCE [LARGE SCALE GENOMIC DNA]</scope>
    <source>
        <strain evidence="1 2">M169</strain>
    </source>
</reference>